<dbReference type="InterPro" id="IPR009057">
    <property type="entry name" value="Homeodomain-like_sf"/>
</dbReference>
<keyword evidence="1" id="KW-0479">Metal-binding</keyword>
<evidence type="ECO:0000259" key="6">
    <source>
        <dbReference type="PROSITE" id="PS51293"/>
    </source>
</evidence>
<dbReference type="GO" id="GO:0003713">
    <property type="term" value="F:transcription coactivator activity"/>
    <property type="evidence" value="ECO:0007669"/>
    <property type="project" value="TreeGrafter"/>
</dbReference>
<dbReference type="InterPro" id="IPR036388">
    <property type="entry name" value="WH-like_DNA-bd_sf"/>
</dbReference>
<dbReference type="Pfam" id="PF22941">
    <property type="entry name" value="TADA2A-like_3rd"/>
    <property type="match status" value="1"/>
</dbReference>
<accession>A0A7S3FDS4</accession>
<evidence type="ECO:0000313" key="7">
    <source>
        <dbReference type="EMBL" id="CAE0141853.1"/>
    </source>
</evidence>
<dbReference type="GO" id="GO:0003682">
    <property type="term" value="F:chromatin binding"/>
    <property type="evidence" value="ECO:0007669"/>
    <property type="project" value="TreeGrafter"/>
</dbReference>
<feature type="compositionally biased region" description="Low complexity" evidence="4">
    <location>
        <begin position="539"/>
        <end position="553"/>
    </location>
</feature>
<dbReference type="CDD" id="cd02335">
    <property type="entry name" value="ZZ_ADA2"/>
    <property type="match status" value="1"/>
</dbReference>
<reference evidence="8" key="1">
    <citation type="submission" date="2021-01" db="EMBL/GenBank/DDBJ databases">
        <authorList>
            <person name="Corre E."/>
            <person name="Pelletier E."/>
            <person name="Niang G."/>
            <person name="Scheremetjew M."/>
            <person name="Finn R."/>
            <person name="Kale V."/>
            <person name="Holt S."/>
            <person name="Cochrane G."/>
            <person name="Meng A."/>
            <person name="Brown T."/>
            <person name="Cohen L."/>
        </authorList>
    </citation>
    <scope>NUCLEOTIDE SEQUENCE</scope>
    <source>
        <strain evidence="8">RCC927</strain>
    </source>
</reference>
<protein>
    <recommendedName>
        <fullName evidence="9">Transcriptional adapter</fullName>
    </recommendedName>
</protein>
<dbReference type="GO" id="GO:0005634">
    <property type="term" value="C:nucleus"/>
    <property type="evidence" value="ECO:0007669"/>
    <property type="project" value="TreeGrafter"/>
</dbReference>
<evidence type="ECO:0000256" key="2">
    <source>
        <dbReference type="ARBA" id="ARBA00022771"/>
    </source>
</evidence>
<dbReference type="GO" id="GO:0006357">
    <property type="term" value="P:regulation of transcription by RNA polymerase II"/>
    <property type="evidence" value="ECO:0007669"/>
    <property type="project" value="TreeGrafter"/>
</dbReference>
<feature type="compositionally biased region" description="Basic and acidic residues" evidence="4">
    <location>
        <begin position="275"/>
        <end position="288"/>
    </location>
</feature>
<evidence type="ECO:0000256" key="4">
    <source>
        <dbReference type="SAM" id="MobiDB-lite"/>
    </source>
</evidence>
<dbReference type="EMBL" id="HBHY01013392">
    <property type="protein sequence ID" value="CAE0141853.1"/>
    <property type="molecule type" value="Transcribed_RNA"/>
</dbReference>
<dbReference type="SUPFAM" id="SSF46689">
    <property type="entry name" value="Homeodomain-like"/>
    <property type="match status" value="2"/>
</dbReference>
<dbReference type="InterPro" id="IPR017884">
    <property type="entry name" value="SANT_dom"/>
</dbReference>
<dbReference type="SMART" id="SM00717">
    <property type="entry name" value="SANT"/>
    <property type="match status" value="1"/>
</dbReference>
<feature type="region of interest" description="Disordered" evidence="4">
    <location>
        <begin position="539"/>
        <end position="558"/>
    </location>
</feature>
<evidence type="ECO:0000256" key="3">
    <source>
        <dbReference type="ARBA" id="ARBA00022833"/>
    </source>
</evidence>
<dbReference type="PROSITE" id="PS51293">
    <property type="entry name" value="SANT"/>
    <property type="match status" value="1"/>
</dbReference>
<keyword evidence="2" id="KW-0863">Zinc-finger</keyword>
<organism evidence="8">
    <name type="scientific">Prasinoderma singulare</name>
    <dbReference type="NCBI Taxonomy" id="676789"/>
    <lineage>
        <taxon>Eukaryota</taxon>
        <taxon>Viridiplantae</taxon>
        <taxon>Prasinodermophyta</taxon>
        <taxon>Prasinodermophyceae</taxon>
        <taxon>Prasinodermales</taxon>
        <taxon>Prasinodermaceae</taxon>
        <taxon>Prasinoderma</taxon>
    </lineage>
</organism>
<gene>
    <name evidence="7" type="ORF">PSIN1315_LOCUS8577</name>
    <name evidence="8" type="ORF">PSIN1315_LOCUS8579</name>
</gene>
<feature type="domain" description="Myb-like" evidence="5">
    <location>
        <begin position="97"/>
        <end position="143"/>
    </location>
</feature>
<evidence type="ECO:0000259" key="5">
    <source>
        <dbReference type="PROSITE" id="PS50090"/>
    </source>
</evidence>
<dbReference type="Gene3D" id="1.10.10.10">
    <property type="entry name" value="Winged helix-like DNA-binding domain superfamily/Winged helix DNA-binding domain"/>
    <property type="match status" value="1"/>
</dbReference>
<dbReference type="AlphaFoldDB" id="A0A7S3FDS4"/>
<feature type="compositionally biased region" description="Low complexity" evidence="4">
    <location>
        <begin position="216"/>
        <end position="244"/>
    </location>
</feature>
<dbReference type="EMBL" id="HBHY01013394">
    <property type="protein sequence ID" value="CAE0141856.1"/>
    <property type="molecule type" value="Transcribed_RNA"/>
</dbReference>
<dbReference type="PROSITE" id="PS50090">
    <property type="entry name" value="MYB_LIKE"/>
    <property type="match status" value="1"/>
</dbReference>
<evidence type="ECO:0000313" key="8">
    <source>
        <dbReference type="EMBL" id="CAE0141856.1"/>
    </source>
</evidence>
<dbReference type="InterPro" id="IPR055141">
    <property type="entry name" value="TADA2A_B-like_dom"/>
</dbReference>
<proteinExistence type="predicted"/>
<dbReference type="InterPro" id="IPR001005">
    <property type="entry name" value="SANT/Myb"/>
</dbReference>
<name>A0A7S3FDS4_9VIRI</name>
<dbReference type="InterPro" id="IPR000433">
    <property type="entry name" value="Znf_ZZ"/>
</dbReference>
<dbReference type="CDD" id="cd00167">
    <property type="entry name" value="SANT"/>
    <property type="match status" value="1"/>
</dbReference>
<keyword evidence="3" id="KW-0862">Zinc</keyword>
<dbReference type="PANTHER" id="PTHR12374:SF20">
    <property type="entry name" value="TRANSCRIPTIONAL ADAPTER 2-ALPHA"/>
    <property type="match status" value="1"/>
</dbReference>
<dbReference type="InterPro" id="IPR041983">
    <property type="entry name" value="ADA2-like_ZZ"/>
</dbReference>
<feature type="compositionally biased region" description="Low complexity" evidence="4">
    <location>
        <begin position="252"/>
        <end position="271"/>
    </location>
</feature>
<feature type="region of interest" description="Disordered" evidence="4">
    <location>
        <begin position="469"/>
        <end position="525"/>
    </location>
</feature>
<evidence type="ECO:0000256" key="1">
    <source>
        <dbReference type="ARBA" id="ARBA00022723"/>
    </source>
</evidence>
<sequence>MVRPKRKASGQLSEPRGDGARAVAAREAALFRCAYCARDVSSVPRVVCANPACATAGAQGTAFDLCVECFSAGAELGPHRAWHAYRVVDNLSFPLFEASWGADEELLLLEAIERFGLDNWGGVANHVATKASAECKRHYYACYLECPTAPLPDTSGNVLLCAKSPAARRQQAAAGRSKAAVFTAAGTPEVKRVRRESSGAGSASAAKAAIQAAAGSGHGTMSTADGASAAAAGCGSGATRTPVKAKPEEAPEAAPGAAHAGGAVSGAPAASRNGSGRDRRERKPDPRRQKPTGAPRRPVRDPLTGYHKKREEFDPEWNTYPESCIADMDPLSGTLVGGHGEDLSAAEAQDATQLALKRKVLRAQAVEVAEVARRKKFLAERGLLDLPKALAAERALSAGERAAAAGAKVFARFLSTDELADLAAAMAAEHALRARISQLKEYKSNGVCTAAEAEKYEVAKRRRLAEMAARSQRRAPVVLPPREVAQNTRGGAGAEVASQQAKPSGGGRTAAAGGGSTGGGGASAAQGISANGTAAAANGGAAAAEQQRQQPQQVPVASTALSPHAAYGAHVGLMPGASLLALREREVCTALRMPPAQYIAVRDAFLRAADRGKGFEEALDDAEASLGMSTAKLSMLYGLIHGVK</sequence>
<dbReference type="GO" id="GO:0006338">
    <property type="term" value="P:chromatin remodeling"/>
    <property type="evidence" value="ECO:0007669"/>
    <property type="project" value="TreeGrafter"/>
</dbReference>
<dbReference type="Gene3D" id="1.10.10.60">
    <property type="entry name" value="Homeodomain-like"/>
    <property type="match status" value="1"/>
</dbReference>
<dbReference type="GO" id="GO:0008270">
    <property type="term" value="F:zinc ion binding"/>
    <property type="evidence" value="ECO:0007669"/>
    <property type="project" value="UniProtKB-KW"/>
</dbReference>
<feature type="domain" description="SANT" evidence="6">
    <location>
        <begin position="95"/>
        <end position="147"/>
    </location>
</feature>
<evidence type="ECO:0008006" key="9">
    <source>
        <dbReference type="Google" id="ProtNLM"/>
    </source>
</evidence>
<feature type="compositionally biased region" description="Gly residues" evidence="4">
    <location>
        <begin position="504"/>
        <end position="522"/>
    </location>
</feature>
<feature type="region of interest" description="Disordered" evidence="4">
    <location>
        <begin position="216"/>
        <end position="314"/>
    </location>
</feature>
<dbReference type="Pfam" id="PF25299">
    <property type="entry name" value="ZZ_ADA2"/>
    <property type="match status" value="1"/>
</dbReference>
<dbReference type="PANTHER" id="PTHR12374">
    <property type="entry name" value="TRANSCRIPTIONAL ADAPTOR 2 ADA2 -RELATED"/>
    <property type="match status" value="1"/>
</dbReference>
<dbReference type="Pfam" id="PF00249">
    <property type="entry name" value="Myb_DNA-binding"/>
    <property type="match status" value="1"/>
</dbReference>